<feature type="domain" description="Phospholipase A2 inhibitor N-terminal" evidence="6">
    <location>
        <begin position="21"/>
        <end position="102"/>
    </location>
</feature>
<dbReference type="InterPro" id="IPR045860">
    <property type="entry name" value="Snake_toxin-like_sf"/>
</dbReference>
<dbReference type="InterPro" id="IPR004126">
    <property type="entry name" value="PLipase_A2_inh_N"/>
</dbReference>
<feature type="chain" id="PRO_5017922728" evidence="5">
    <location>
        <begin position="20"/>
        <end position="145"/>
    </location>
</feature>
<keyword evidence="7" id="KW-1185">Reference proteome</keyword>
<comment type="similarity">
    <text evidence="2">Belongs to the CNF-like-inhibitor family.</text>
</comment>
<keyword evidence="3" id="KW-0964">Secreted</keyword>
<dbReference type="KEGG" id="asn:112548615"/>
<sequence length="145" mass="15517">MKASIILYVLLAFLDQGSSLQCEVCDGFEQDCSGYMETCDPDQDTCGIIKSEEIFGGVKIPLNWKSCVTSNVCRNGHFSFFLEQGIRLRRSIACCTGEACRTVSVQCMSLTAPLPLPTQPSQAAHAGVSVISPALSSAGTSLWGL</sequence>
<protein>
    <submittedName>
        <fullName evidence="8">Phospholipase A2 inhibitor subunit gamma A-like</fullName>
    </submittedName>
</protein>
<dbReference type="GO" id="GO:0005576">
    <property type="term" value="C:extracellular region"/>
    <property type="evidence" value="ECO:0007669"/>
    <property type="project" value="UniProtKB-SubCell"/>
</dbReference>
<dbReference type="STRING" id="38654.A0A3Q0FSN6"/>
<keyword evidence="4" id="KW-1015">Disulfide bond</keyword>
<dbReference type="Pfam" id="PF02988">
    <property type="entry name" value="PLA2_inh"/>
    <property type="match status" value="1"/>
</dbReference>
<dbReference type="GO" id="GO:0030154">
    <property type="term" value="P:cell differentiation"/>
    <property type="evidence" value="ECO:0007669"/>
    <property type="project" value="UniProtKB-ARBA"/>
</dbReference>
<evidence type="ECO:0000256" key="4">
    <source>
        <dbReference type="ARBA" id="ARBA00023157"/>
    </source>
</evidence>
<dbReference type="GeneID" id="112548615"/>
<dbReference type="InterPro" id="IPR050918">
    <property type="entry name" value="CNF-like_PLA2_Inhibitor"/>
</dbReference>
<reference evidence="8" key="1">
    <citation type="submission" date="2025-08" db="UniProtKB">
        <authorList>
            <consortium name="RefSeq"/>
        </authorList>
    </citation>
    <scope>IDENTIFICATION</scope>
</reference>
<dbReference type="AlphaFoldDB" id="A0A3Q0FSN6"/>
<dbReference type="InParanoid" id="A0A3Q0FSN6"/>
<name>A0A3Q0FSN6_ALLSI</name>
<evidence type="ECO:0000313" key="7">
    <source>
        <dbReference type="Proteomes" id="UP000189705"/>
    </source>
</evidence>
<dbReference type="Gene3D" id="2.10.60.10">
    <property type="entry name" value="CD59"/>
    <property type="match status" value="1"/>
</dbReference>
<dbReference type="PANTHER" id="PTHR20914:SF30">
    <property type="entry name" value="LY6_PLAUR DOMAIN CONTAINING 9"/>
    <property type="match status" value="1"/>
</dbReference>
<dbReference type="PANTHER" id="PTHR20914">
    <property type="entry name" value="LY6/PLAUR DOMAIN-CONTAINING PROTEIN 8"/>
    <property type="match status" value="1"/>
</dbReference>
<proteinExistence type="inferred from homology"/>
<accession>A0A3Q0FSN6</accession>
<evidence type="ECO:0000313" key="8">
    <source>
        <dbReference type="RefSeq" id="XP_025050646.1"/>
    </source>
</evidence>
<feature type="signal peptide" evidence="5">
    <location>
        <begin position="1"/>
        <end position="19"/>
    </location>
</feature>
<dbReference type="CDD" id="cd23588">
    <property type="entry name" value="TFP_LU_ECD_PLIG"/>
    <property type="match status" value="1"/>
</dbReference>
<evidence type="ECO:0000256" key="2">
    <source>
        <dbReference type="ARBA" id="ARBA00006570"/>
    </source>
</evidence>
<dbReference type="GO" id="GO:0019834">
    <property type="term" value="F:phospholipase A2 inhibitor activity"/>
    <property type="evidence" value="ECO:0007669"/>
    <property type="project" value="UniProtKB-KW"/>
</dbReference>
<dbReference type="Proteomes" id="UP000189705">
    <property type="component" value="Unplaced"/>
</dbReference>
<organism evidence="7 8">
    <name type="scientific">Alligator sinensis</name>
    <name type="common">Chinese alligator</name>
    <dbReference type="NCBI Taxonomy" id="38654"/>
    <lineage>
        <taxon>Eukaryota</taxon>
        <taxon>Metazoa</taxon>
        <taxon>Chordata</taxon>
        <taxon>Craniata</taxon>
        <taxon>Vertebrata</taxon>
        <taxon>Euteleostomi</taxon>
        <taxon>Archelosauria</taxon>
        <taxon>Archosauria</taxon>
        <taxon>Crocodylia</taxon>
        <taxon>Alligatoridae</taxon>
        <taxon>Alligatorinae</taxon>
        <taxon>Alligator</taxon>
    </lineage>
</organism>
<dbReference type="RefSeq" id="XP_025050646.1">
    <property type="nucleotide sequence ID" value="XM_025194861.1"/>
</dbReference>
<comment type="subcellular location">
    <subcellularLocation>
        <location evidence="1">Secreted</location>
    </subcellularLocation>
</comment>
<gene>
    <name evidence="8" type="primary">LOC112548615</name>
</gene>
<evidence type="ECO:0000256" key="1">
    <source>
        <dbReference type="ARBA" id="ARBA00004613"/>
    </source>
</evidence>
<evidence type="ECO:0000256" key="3">
    <source>
        <dbReference type="ARBA" id="ARBA00022525"/>
    </source>
</evidence>
<keyword evidence="8" id="KW-0593">Phospholipase A2 inhibitor</keyword>
<evidence type="ECO:0000259" key="6">
    <source>
        <dbReference type="Pfam" id="PF02988"/>
    </source>
</evidence>
<dbReference type="SUPFAM" id="SSF57302">
    <property type="entry name" value="Snake toxin-like"/>
    <property type="match status" value="1"/>
</dbReference>
<evidence type="ECO:0000256" key="5">
    <source>
        <dbReference type="SAM" id="SignalP"/>
    </source>
</evidence>
<keyword evidence="5" id="KW-0732">Signal</keyword>